<dbReference type="Proteomes" id="UP000266183">
    <property type="component" value="Chromosome"/>
</dbReference>
<dbReference type="Pfam" id="PF00144">
    <property type="entry name" value="Beta-lactamase"/>
    <property type="match status" value="1"/>
</dbReference>
<keyword evidence="3" id="KW-0378">Hydrolase</keyword>
<dbReference type="InterPro" id="IPR050789">
    <property type="entry name" value="Diverse_Enzym_Activities"/>
</dbReference>
<dbReference type="RefSeq" id="WP_119758492.1">
    <property type="nucleotide sequence ID" value="NZ_CP032382.1"/>
</dbReference>
<gene>
    <name evidence="3" type="ORF">D4L85_33720</name>
</gene>
<keyword evidence="4" id="KW-1185">Reference proteome</keyword>
<feature type="chain" id="PRO_5017400847" evidence="1">
    <location>
        <begin position="24"/>
        <end position="426"/>
    </location>
</feature>
<evidence type="ECO:0000313" key="3">
    <source>
        <dbReference type="EMBL" id="AYB35242.1"/>
    </source>
</evidence>
<feature type="domain" description="Beta-lactamase-related" evidence="2">
    <location>
        <begin position="47"/>
        <end position="401"/>
    </location>
</feature>
<proteinExistence type="predicted"/>
<feature type="signal peptide" evidence="1">
    <location>
        <begin position="1"/>
        <end position="23"/>
    </location>
</feature>
<accession>A0A385SWL9</accession>
<name>A0A385SWL9_9BACT</name>
<keyword evidence="1" id="KW-0732">Signal</keyword>
<dbReference type="OrthoDB" id="1522765at2"/>
<protein>
    <submittedName>
        <fullName evidence="3">Class A beta-lactamase-related serine hydrolase</fullName>
    </submittedName>
</protein>
<sequence length="426" mass="46947">MKKDLFILLLLLLAVCLPPAVRAQKITPATTPEAAGFSSERLKRLDTNFNDWVAKGWMNGAVALVIHDGKIVYYKAFGYNDMATKAPLAKDGIFRIASQTKAITSVAVMMLHEEGKFLLDDPVSKYIPTFAKAKVLVKYNAKDTTYTSAPAKRDITIRDLLTHTSGLDYSDIGSDTARAIYAKNKLTAGLYVTDDNLVAAMSRLGTLPLMHNPGERWIYGLNIDVLGALVEIWSGMSLDDFFRTRIFEPLGMSDTYFNIPPAKANRLVNFFREDSTGHIVKEPYAFGRLDMSYPLHKKTYFSGGGGLSSTIFDYGIFLQMMLNGGTYNGVRLLSPTSVRLMTMNQIGNLSLGDGKFGLGFSVLTEAGSPHSPAKPGTYGWGGAFSTTYYVDPASKLVVLLYRQMWGSHMGEMSGKFDVLVYQALKE</sequence>
<dbReference type="InterPro" id="IPR012338">
    <property type="entry name" value="Beta-lactam/transpept-like"/>
</dbReference>
<dbReference type="KEGG" id="chk:D4L85_33720"/>
<evidence type="ECO:0000313" key="4">
    <source>
        <dbReference type="Proteomes" id="UP000266183"/>
    </source>
</evidence>
<dbReference type="AlphaFoldDB" id="A0A385SWL9"/>
<dbReference type="SUPFAM" id="SSF56601">
    <property type="entry name" value="beta-lactamase/transpeptidase-like"/>
    <property type="match status" value="1"/>
</dbReference>
<dbReference type="PANTHER" id="PTHR43283">
    <property type="entry name" value="BETA-LACTAMASE-RELATED"/>
    <property type="match status" value="1"/>
</dbReference>
<dbReference type="InterPro" id="IPR001466">
    <property type="entry name" value="Beta-lactam-related"/>
</dbReference>
<dbReference type="EMBL" id="CP032382">
    <property type="protein sequence ID" value="AYB35242.1"/>
    <property type="molecule type" value="Genomic_DNA"/>
</dbReference>
<dbReference type="Gene3D" id="3.40.710.10">
    <property type="entry name" value="DD-peptidase/beta-lactamase superfamily"/>
    <property type="match status" value="1"/>
</dbReference>
<organism evidence="3 4">
    <name type="scientific">Chryseolinea soli</name>
    <dbReference type="NCBI Taxonomy" id="2321403"/>
    <lineage>
        <taxon>Bacteria</taxon>
        <taxon>Pseudomonadati</taxon>
        <taxon>Bacteroidota</taxon>
        <taxon>Cytophagia</taxon>
        <taxon>Cytophagales</taxon>
        <taxon>Fulvivirgaceae</taxon>
        <taxon>Chryseolinea</taxon>
    </lineage>
</organism>
<evidence type="ECO:0000256" key="1">
    <source>
        <dbReference type="SAM" id="SignalP"/>
    </source>
</evidence>
<dbReference type="GO" id="GO:0016787">
    <property type="term" value="F:hydrolase activity"/>
    <property type="evidence" value="ECO:0007669"/>
    <property type="project" value="UniProtKB-KW"/>
</dbReference>
<reference evidence="4" key="1">
    <citation type="submission" date="2018-09" db="EMBL/GenBank/DDBJ databases">
        <title>Chryseolinea sp. KIS68-18 isolated from soil.</title>
        <authorList>
            <person name="Weon H.-Y."/>
            <person name="Kwon S.-W."/>
            <person name="Lee S.A."/>
        </authorList>
    </citation>
    <scope>NUCLEOTIDE SEQUENCE [LARGE SCALE GENOMIC DNA]</scope>
    <source>
        <strain evidence="4">KIS68-18</strain>
    </source>
</reference>
<dbReference type="PANTHER" id="PTHR43283:SF3">
    <property type="entry name" value="BETA-LACTAMASE FAMILY PROTEIN (AFU_ORTHOLOGUE AFUA_5G07500)"/>
    <property type="match status" value="1"/>
</dbReference>
<evidence type="ECO:0000259" key="2">
    <source>
        <dbReference type="Pfam" id="PF00144"/>
    </source>
</evidence>